<keyword evidence="3" id="KW-1185">Reference proteome</keyword>
<dbReference type="Pfam" id="PF00702">
    <property type="entry name" value="Hydrolase"/>
    <property type="match status" value="1"/>
</dbReference>
<accession>A0A1H8YMH3</accession>
<dbReference type="SUPFAM" id="SSF56784">
    <property type="entry name" value="HAD-like"/>
    <property type="match status" value="1"/>
</dbReference>
<dbReference type="InterPro" id="IPR006549">
    <property type="entry name" value="HAD-SF_hydro_IIIA"/>
</dbReference>
<dbReference type="PANTHER" id="PTHR43316">
    <property type="entry name" value="HYDROLASE, HALOACID DELAHOGENASE-RELATED"/>
    <property type="match status" value="1"/>
</dbReference>
<dbReference type="SFLD" id="SFLDS00003">
    <property type="entry name" value="Haloacid_Dehalogenase"/>
    <property type="match status" value="1"/>
</dbReference>
<dbReference type="NCBIfam" id="TIGR01662">
    <property type="entry name" value="HAD-SF-IIIA"/>
    <property type="match status" value="1"/>
</dbReference>
<evidence type="ECO:0000313" key="3">
    <source>
        <dbReference type="Proteomes" id="UP000198582"/>
    </source>
</evidence>
<evidence type="ECO:0000256" key="1">
    <source>
        <dbReference type="ARBA" id="ARBA00022801"/>
    </source>
</evidence>
<dbReference type="InterPro" id="IPR006439">
    <property type="entry name" value="HAD-SF_hydro_IA"/>
</dbReference>
<dbReference type="STRING" id="394193.SAMN04489732_126109"/>
<dbReference type="NCBIfam" id="TIGR01549">
    <property type="entry name" value="HAD-SF-IA-v1"/>
    <property type="match status" value="1"/>
</dbReference>
<keyword evidence="1" id="KW-0378">Hydrolase</keyword>
<dbReference type="EMBL" id="FOEF01000026">
    <property type="protein sequence ID" value="SEP53385.1"/>
    <property type="molecule type" value="Genomic_DNA"/>
</dbReference>
<dbReference type="GO" id="GO:0016787">
    <property type="term" value="F:hydrolase activity"/>
    <property type="evidence" value="ECO:0007669"/>
    <property type="project" value="UniProtKB-KW"/>
</dbReference>
<dbReference type="SFLD" id="SFLDG01129">
    <property type="entry name" value="C1.5:_HAD__Beta-PGM__Phosphata"/>
    <property type="match status" value="1"/>
</dbReference>
<proteinExistence type="predicted"/>
<reference evidence="2 3" key="1">
    <citation type="submission" date="2016-10" db="EMBL/GenBank/DDBJ databases">
        <authorList>
            <person name="de Groot N.N."/>
        </authorList>
    </citation>
    <scope>NUCLEOTIDE SEQUENCE [LARGE SCALE GENOMIC DNA]</scope>
    <source>
        <strain evidence="2 3">DSM 44993</strain>
    </source>
</reference>
<organism evidence="2 3">
    <name type="scientific">Amycolatopsis saalfeldensis</name>
    <dbReference type="NCBI Taxonomy" id="394193"/>
    <lineage>
        <taxon>Bacteria</taxon>
        <taxon>Bacillati</taxon>
        <taxon>Actinomycetota</taxon>
        <taxon>Actinomycetes</taxon>
        <taxon>Pseudonocardiales</taxon>
        <taxon>Pseudonocardiaceae</taxon>
        <taxon>Amycolatopsis</taxon>
    </lineage>
</organism>
<sequence>MAKIEAVFFDVGETLVNETREYGTWADWLGVPRHTFSAVFGAVIAQGKDYRETFQVFKPGFDLAVERERRAAAGQPETFTEEDLYDDVRPCLRQLQASGLRVGLAGNQTARAEEILKALELPVDVIGTSDGWGVEKPSPEFFDRVIEEAGVTANSVLYVGDRLDNDVRPAQEAGISTALIRRGPWGHILRLPEVEQRCLFHLDGLAELPARVAAHNAEYS</sequence>
<dbReference type="InterPro" id="IPR023214">
    <property type="entry name" value="HAD_sf"/>
</dbReference>
<dbReference type="RefSeq" id="WP_091628017.1">
    <property type="nucleotide sequence ID" value="NZ_FOEF01000026.1"/>
</dbReference>
<dbReference type="AlphaFoldDB" id="A0A1H8YMH3"/>
<dbReference type="Proteomes" id="UP000198582">
    <property type="component" value="Unassembled WGS sequence"/>
</dbReference>
<dbReference type="InterPro" id="IPR036412">
    <property type="entry name" value="HAD-like_sf"/>
</dbReference>
<evidence type="ECO:0000313" key="2">
    <source>
        <dbReference type="EMBL" id="SEP53385.1"/>
    </source>
</evidence>
<dbReference type="Gene3D" id="3.40.50.1000">
    <property type="entry name" value="HAD superfamily/HAD-like"/>
    <property type="match status" value="1"/>
</dbReference>
<name>A0A1H8YMH3_9PSEU</name>
<protein>
    <submittedName>
        <fullName evidence="2">Haloacid dehalogenase superfamily, subfamily IA, variant 1 with third motif having Dx(3-4)D or Dx(3-4)E</fullName>
    </submittedName>
</protein>
<dbReference type="InterPro" id="IPR051540">
    <property type="entry name" value="S-2-haloacid_dehalogenase"/>
</dbReference>
<gene>
    <name evidence="2" type="ORF">SAMN04489732_126109</name>
</gene>
<dbReference type="OrthoDB" id="9810501at2"/>